<dbReference type="SUPFAM" id="SSF88723">
    <property type="entry name" value="PIN domain-like"/>
    <property type="match status" value="1"/>
</dbReference>
<proteinExistence type="inferred from homology"/>
<dbReference type="EMBL" id="CP014245">
    <property type="protein sequence ID" value="AMD21001.1"/>
    <property type="molecule type" value="Genomic_DNA"/>
</dbReference>
<protein>
    <submittedName>
        <fullName evidence="5">HEL280Cp</fullName>
    </submittedName>
</protein>
<dbReference type="AlphaFoldDB" id="A0A120K2B2"/>
<dbReference type="RefSeq" id="XP_017987997.1">
    <property type="nucleotide sequence ID" value="XM_018132722.1"/>
</dbReference>
<dbReference type="Gene3D" id="3.40.50.1010">
    <property type="entry name" value="5'-nuclease"/>
    <property type="match status" value="1"/>
</dbReference>
<dbReference type="Proteomes" id="UP000243052">
    <property type="component" value="Chromosome v"/>
</dbReference>
<name>A0A120K2B2_9SACH</name>
<feature type="domain" description="XPG N-terminal" evidence="4">
    <location>
        <begin position="1"/>
        <end position="105"/>
    </location>
</feature>
<sequence length="770" mass="88313">MPIKSLESYFFERALVGSAPIESLNNITLGIDVDHYVSRLLANKREQYLDAIGGYPTSLEMYIESDLQIFQENNIIPVFVFSGSPVFNQLQYQSYSTNTQGSNGANQAPSGQKTAYETIIAQRYKAWAHWSNLMNNNKANYIDQPLSPGESFRHNVTLSSRRFQSDLVQYFISKGINYMVAPYSSWIQLAYLLEEQYIDAIYGPTDLLIVESVPKFILGMEFPNKEFRFIDRSRILNEFKINFEDFLDICMAVGNDLQPFTLPPLQIYPQQQLFEIALDMSINGGTNFYTYQLTNPIQIDASKFVSIYQKGTSALKFMPVLKSNGRVEIFGYSEADLASNDNRERAQIPNDIHDFIQQRLPHEYNFYRSIGLASSKLLDIISSGMYSEYPPLDGGSSDSYRNLVKKSAEVFKNNEINLLTQPINRYYQIKPIKHVKWFSPNADVTLSNRVTPSIYDRIKHLYVKTDDASKEFSISEFIRVLSTSTDLTKSFTAQSKKPGPITDKLTAPFDLLATNFLRFLCLLGFFEYGSVLKPTEYGSVFLKFNDLGLNVKFQEAFLILLVFFKMNVLGLAEETQPPTQSALSQPTLRSYPKESMYILVITRMLTLFQLKQKPANYYGPIDKKTLIFREHLDYVKQNMSELYEAVLVSSLASSEFDRLSLDNSGWQRNIVGHVPFKISTPNTVMAMMWGFYLQKWLHNAHDREDALALVTNSFSNYKYVTNLEEEMERAYKYLNDICIILGEMNHVKLIADADYELFKEAVEFAGKAMK</sequence>
<dbReference type="GO" id="GO:0006417">
    <property type="term" value="P:regulation of translation"/>
    <property type="evidence" value="ECO:0007669"/>
    <property type="project" value="UniProtKB-KW"/>
</dbReference>
<dbReference type="PANTHER" id="PTHR11081">
    <property type="entry name" value="FLAP ENDONUCLEASE FAMILY MEMBER"/>
    <property type="match status" value="1"/>
</dbReference>
<dbReference type="SMART" id="SM00484">
    <property type="entry name" value="XPGI"/>
    <property type="match status" value="1"/>
</dbReference>
<keyword evidence="6" id="KW-1185">Reference proteome</keyword>
<dbReference type="OrthoDB" id="17262at2759"/>
<evidence type="ECO:0000256" key="1">
    <source>
        <dbReference type="ARBA" id="ARBA00022845"/>
    </source>
</evidence>
<reference evidence="5 6" key="1">
    <citation type="submission" date="2016-01" db="EMBL/GenBank/DDBJ databases">
        <title>Genome sequence of the yeast Holleya sinecauda.</title>
        <authorList>
            <person name="Dietrich F.S."/>
        </authorList>
    </citation>
    <scope>NUCLEOTIDE SEQUENCE [LARGE SCALE GENOMIC DNA]</scope>
    <source>
        <strain evidence="5 6">ATCC 58844</strain>
    </source>
</reference>
<dbReference type="InterPro" id="IPR006086">
    <property type="entry name" value="XPG-I_dom"/>
</dbReference>
<dbReference type="Pfam" id="PF00752">
    <property type="entry name" value="XPG_N"/>
    <property type="match status" value="1"/>
</dbReference>
<evidence type="ECO:0000313" key="6">
    <source>
        <dbReference type="Proteomes" id="UP000243052"/>
    </source>
</evidence>
<dbReference type="GO" id="GO:0003730">
    <property type="term" value="F:mRNA 3'-UTR binding"/>
    <property type="evidence" value="ECO:0007669"/>
    <property type="project" value="TreeGrafter"/>
</dbReference>
<feature type="domain" description="XPG-I" evidence="3">
    <location>
        <begin position="172"/>
        <end position="241"/>
    </location>
</feature>
<dbReference type="InterPro" id="IPR006084">
    <property type="entry name" value="XPG/Rad2"/>
</dbReference>
<dbReference type="GO" id="GO:0006974">
    <property type="term" value="P:DNA damage response"/>
    <property type="evidence" value="ECO:0007669"/>
    <property type="project" value="UniProtKB-ARBA"/>
</dbReference>
<dbReference type="GeneID" id="28724275"/>
<dbReference type="SMART" id="SM00485">
    <property type="entry name" value="XPGN"/>
    <property type="match status" value="1"/>
</dbReference>
<dbReference type="GO" id="GO:0004518">
    <property type="term" value="F:nuclease activity"/>
    <property type="evidence" value="ECO:0007669"/>
    <property type="project" value="InterPro"/>
</dbReference>
<evidence type="ECO:0000313" key="5">
    <source>
        <dbReference type="EMBL" id="AMD21001.1"/>
    </source>
</evidence>
<keyword evidence="1" id="KW-0810">Translation regulation</keyword>
<gene>
    <name evidence="5" type="ORF">AW171_hschr52932</name>
</gene>
<dbReference type="CDD" id="cd09858">
    <property type="entry name" value="PIN_MKT1"/>
    <property type="match status" value="1"/>
</dbReference>
<organism evidence="5 6">
    <name type="scientific">Eremothecium sinecaudum</name>
    <dbReference type="NCBI Taxonomy" id="45286"/>
    <lineage>
        <taxon>Eukaryota</taxon>
        <taxon>Fungi</taxon>
        <taxon>Dikarya</taxon>
        <taxon>Ascomycota</taxon>
        <taxon>Saccharomycotina</taxon>
        <taxon>Saccharomycetes</taxon>
        <taxon>Saccharomycetales</taxon>
        <taxon>Saccharomycetaceae</taxon>
        <taxon>Eremothecium</taxon>
    </lineage>
</organism>
<dbReference type="STRING" id="45286.A0A120K2B2"/>
<dbReference type="InterPro" id="IPR006085">
    <property type="entry name" value="XPG_DNA_repair_N"/>
</dbReference>
<dbReference type="InterPro" id="IPR029060">
    <property type="entry name" value="PIN-like_dom_sf"/>
</dbReference>
<evidence type="ECO:0000259" key="4">
    <source>
        <dbReference type="SMART" id="SM00485"/>
    </source>
</evidence>
<accession>A0A120K2B2</accession>
<dbReference type="InterPro" id="IPR022040">
    <property type="entry name" value="MKT1_N"/>
</dbReference>
<dbReference type="PANTHER" id="PTHR11081:SF32">
    <property type="entry name" value="POST-TRANSCRIPTIONAL REGULATOR MKT1"/>
    <property type="match status" value="1"/>
</dbReference>
<evidence type="ECO:0000259" key="3">
    <source>
        <dbReference type="SMART" id="SM00484"/>
    </source>
</evidence>
<dbReference type="Pfam" id="PF12246">
    <property type="entry name" value="MKT1_C"/>
    <property type="match status" value="1"/>
</dbReference>
<comment type="similarity">
    <text evidence="2">Belongs to the XPG/RAD2 endonuclease family.</text>
</comment>
<dbReference type="InterPro" id="IPR022039">
    <property type="entry name" value="MKT1_C"/>
</dbReference>
<dbReference type="Pfam" id="PF12247">
    <property type="entry name" value="MKT1_N"/>
    <property type="match status" value="1"/>
</dbReference>
<evidence type="ECO:0000256" key="2">
    <source>
        <dbReference type="ARBA" id="ARBA00024023"/>
    </source>
</evidence>